<reference evidence="2 3" key="1">
    <citation type="submission" date="2019-08" db="EMBL/GenBank/DDBJ databases">
        <title>Bioinformatics analysis of the strain L3 and L5.</title>
        <authorList>
            <person name="Li X."/>
        </authorList>
    </citation>
    <scope>NUCLEOTIDE SEQUENCE [LARGE SCALE GENOMIC DNA]</scope>
    <source>
        <strain evidence="2 3">L3</strain>
    </source>
</reference>
<dbReference type="Gene3D" id="2.170.16.10">
    <property type="entry name" value="Hedgehog/Intein (Hint) domain"/>
    <property type="match status" value="1"/>
</dbReference>
<dbReference type="InterPro" id="IPR036844">
    <property type="entry name" value="Hint_dom_sf"/>
</dbReference>
<gene>
    <name evidence="2" type="ORF">F0A16_06600</name>
</gene>
<evidence type="ECO:0000259" key="1">
    <source>
        <dbReference type="Pfam" id="PF13403"/>
    </source>
</evidence>
<dbReference type="RefSeq" id="WP_149434613.1">
    <property type="nucleotide sequence ID" value="NZ_VTPX01000003.1"/>
</dbReference>
<evidence type="ECO:0000313" key="3">
    <source>
        <dbReference type="Proteomes" id="UP000466024"/>
    </source>
</evidence>
<name>A0A640WFM8_9GAMM</name>
<keyword evidence="3" id="KW-1185">Reference proteome</keyword>
<dbReference type="AlphaFoldDB" id="A0A640WFM8"/>
<sequence length="412" mass="43721">MALLNLDLGGTGTTTISEENADQDNTLDITALGDHELIVDGVNATVNSVAGIQAGASPTYTVTNGGNFTLDQGLINASALNGTTFGIEGESSATLDASSISGLNGLNSYDVDFSGEGPGSFTFNKPDVGLLDSYNFNVTGAEAGDQINLGGGDWSLDEGGILNPQDAYRDGALHLTQGNAAVGTQVNAAIEMSQEDYEAYLEDPDAYLNGDSFTYPGEVVCFAKGTMIATPDGEVAVESLAIGDMLLTDTGEQVPVKWVGRQSVRNVVAAQKLQPVRIKQGALGEDMPNRDLVVTASHGMVVDGLVINAAALVNGSSIDFMPWNEMTETVTYYHIETEGHKVIIANGTESETYIDYVDRKVFDNYAEYEALYGAETRVVEMPRPRISSRRQVPMSLRQRLGMESTLAVAQAS</sequence>
<dbReference type="CDD" id="cd00081">
    <property type="entry name" value="Hint"/>
    <property type="match status" value="1"/>
</dbReference>
<accession>A0A640WFM8</accession>
<dbReference type="EMBL" id="VTPX01000003">
    <property type="protein sequence ID" value="KAA0019020.1"/>
    <property type="molecule type" value="Genomic_DNA"/>
</dbReference>
<feature type="domain" description="Hedgehog/Intein (Hint)" evidence="1">
    <location>
        <begin position="220"/>
        <end position="355"/>
    </location>
</feature>
<protein>
    <submittedName>
        <fullName evidence="2">Hint domain-containing protein</fullName>
    </submittedName>
</protein>
<organism evidence="2 3">
    <name type="scientific">Salinicola corii</name>
    <dbReference type="NCBI Taxonomy" id="2606937"/>
    <lineage>
        <taxon>Bacteria</taxon>
        <taxon>Pseudomonadati</taxon>
        <taxon>Pseudomonadota</taxon>
        <taxon>Gammaproteobacteria</taxon>
        <taxon>Oceanospirillales</taxon>
        <taxon>Halomonadaceae</taxon>
        <taxon>Salinicola</taxon>
    </lineage>
</organism>
<dbReference type="Pfam" id="PF13403">
    <property type="entry name" value="Hint_2"/>
    <property type="match status" value="1"/>
</dbReference>
<dbReference type="InterPro" id="IPR028992">
    <property type="entry name" value="Hedgehog/Intein_dom"/>
</dbReference>
<dbReference type="SUPFAM" id="SSF51294">
    <property type="entry name" value="Hedgehog/intein (Hint) domain"/>
    <property type="match status" value="1"/>
</dbReference>
<comment type="caution">
    <text evidence="2">The sequence shown here is derived from an EMBL/GenBank/DDBJ whole genome shotgun (WGS) entry which is preliminary data.</text>
</comment>
<proteinExistence type="predicted"/>
<evidence type="ECO:0000313" key="2">
    <source>
        <dbReference type="EMBL" id="KAA0019020.1"/>
    </source>
</evidence>
<dbReference type="Proteomes" id="UP000466024">
    <property type="component" value="Unassembled WGS sequence"/>
</dbReference>